<dbReference type="RefSeq" id="WP_053430786.1">
    <property type="nucleotide sequence ID" value="NZ_LILD02000041.1"/>
</dbReference>
<dbReference type="SMART" id="SM00530">
    <property type="entry name" value="HTH_XRE"/>
    <property type="match status" value="1"/>
</dbReference>
<evidence type="ECO:0000256" key="1">
    <source>
        <dbReference type="ARBA" id="ARBA00023125"/>
    </source>
</evidence>
<proteinExistence type="predicted"/>
<comment type="caution">
    <text evidence="3">The sequence shown here is derived from an EMBL/GenBank/DDBJ whole genome shotgun (WGS) entry which is preliminary data.</text>
</comment>
<feature type="domain" description="HTH cro/C1-type" evidence="2">
    <location>
        <begin position="13"/>
        <end position="66"/>
    </location>
</feature>
<dbReference type="Gene3D" id="1.10.260.40">
    <property type="entry name" value="lambda repressor-like DNA-binding domains"/>
    <property type="match status" value="1"/>
</dbReference>
<evidence type="ECO:0000313" key="3">
    <source>
        <dbReference type="EMBL" id="KOO38514.1"/>
    </source>
</evidence>
<dbReference type="PATRIC" id="fig|136160.3.peg.1569"/>
<name>A0A0M0KIC8_ALKHA</name>
<dbReference type="PANTHER" id="PTHR46558:SF11">
    <property type="entry name" value="HTH-TYPE TRANSCRIPTIONAL REGULATOR XRE"/>
    <property type="match status" value="1"/>
</dbReference>
<accession>A0A0M0KIC8</accession>
<dbReference type="PROSITE" id="PS50943">
    <property type="entry name" value="HTH_CROC1"/>
    <property type="match status" value="1"/>
</dbReference>
<dbReference type="InterPro" id="IPR001387">
    <property type="entry name" value="Cro/C1-type_HTH"/>
</dbReference>
<dbReference type="Pfam" id="PF01381">
    <property type="entry name" value="HTH_3"/>
    <property type="match status" value="1"/>
</dbReference>
<protein>
    <recommendedName>
        <fullName evidence="2">HTH cro/C1-type domain-containing protein</fullName>
    </recommendedName>
</protein>
<dbReference type="CDD" id="cd00093">
    <property type="entry name" value="HTH_XRE"/>
    <property type="match status" value="1"/>
</dbReference>
<dbReference type="InterPro" id="IPR010982">
    <property type="entry name" value="Lambda_DNA-bd_dom_sf"/>
</dbReference>
<dbReference type="AlphaFoldDB" id="A0A0M0KIC8"/>
<keyword evidence="1" id="KW-0238">DNA-binding</keyword>
<dbReference type="PANTHER" id="PTHR46558">
    <property type="entry name" value="TRACRIPTIONAL REGULATORY PROTEIN-RELATED-RELATED"/>
    <property type="match status" value="1"/>
</dbReference>
<dbReference type="EMBL" id="LILD01000001">
    <property type="protein sequence ID" value="KOO38514.1"/>
    <property type="molecule type" value="Genomic_DNA"/>
</dbReference>
<reference evidence="3" key="1">
    <citation type="submission" date="2015-08" db="EMBL/GenBank/DDBJ databases">
        <title>Complete DNA Sequence of Pseudomonas syringae pv. actinidiae, the Causal Agent of Kiwifruit Canker Disease.</title>
        <authorList>
            <person name="Rikkerink E.H.A."/>
            <person name="Fineran P.C."/>
        </authorList>
    </citation>
    <scope>NUCLEOTIDE SEQUENCE</scope>
    <source>
        <strain evidence="3">DSM 13666</strain>
    </source>
</reference>
<sequence>MTIDKTTQPRELLKELRKEKGTQRKVADDLGITETHLRELENGRSIPSTKLLKRIEHYFGVSNDELFPDLNSPEFYST</sequence>
<gene>
    <name evidence="3" type="ORF">AMD02_06340</name>
</gene>
<organism evidence="3">
    <name type="scientific">Halalkalibacterium halodurans</name>
    <name type="common">Bacillus halodurans</name>
    <dbReference type="NCBI Taxonomy" id="86665"/>
    <lineage>
        <taxon>Bacteria</taxon>
        <taxon>Bacillati</taxon>
        <taxon>Bacillota</taxon>
        <taxon>Bacilli</taxon>
        <taxon>Bacillales</taxon>
        <taxon>Bacillaceae</taxon>
        <taxon>Halalkalibacterium (ex Joshi et al. 2022)</taxon>
    </lineage>
</organism>
<dbReference type="SUPFAM" id="SSF47413">
    <property type="entry name" value="lambda repressor-like DNA-binding domains"/>
    <property type="match status" value="1"/>
</dbReference>
<dbReference type="GO" id="GO:0003677">
    <property type="term" value="F:DNA binding"/>
    <property type="evidence" value="ECO:0007669"/>
    <property type="project" value="UniProtKB-KW"/>
</dbReference>
<evidence type="ECO:0000259" key="2">
    <source>
        <dbReference type="PROSITE" id="PS50943"/>
    </source>
</evidence>